<accession>A0AAN7JI02</accession>
<dbReference type="SUPFAM" id="SSF52490">
    <property type="entry name" value="Tubulin nucleotide-binding domain-like"/>
    <property type="match status" value="1"/>
</dbReference>
<organism evidence="1 2">
    <name type="scientific">Trapa incisa</name>
    <dbReference type="NCBI Taxonomy" id="236973"/>
    <lineage>
        <taxon>Eukaryota</taxon>
        <taxon>Viridiplantae</taxon>
        <taxon>Streptophyta</taxon>
        <taxon>Embryophyta</taxon>
        <taxon>Tracheophyta</taxon>
        <taxon>Spermatophyta</taxon>
        <taxon>Magnoliopsida</taxon>
        <taxon>eudicotyledons</taxon>
        <taxon>Gunneridae</taxon>
        <taxon>Pentapetalae</taxon>
        <taxon>rosids</taxon>
        <taxon>malvids</taxon>
        <taxon>Myrtales</taxon>
        <taxon>Lythraceae</taxon>
        <taxon>Trapa</taxon>
    </lineage>
</organism>
<name>A0AAN7JI02_9MYRT</name>
<dbReference type="PANTHER" id="PTHR36527:SF3">
    <property type="entry name" value="OS01G0282866 PROTEIN"/>
    <property type="match status" value="1"/>
</dbReference>
<evidence type="ECO:0008006" key="3">
    <source>
        <dbReference type="Google" id="ProtNLM"/>
    </source>
</evidence>
<evidence type="ECO:0000313" key="2">
    <source>
        <dbReference type="Proteomes" id="UP001345219"/>
    </source>
</evidence>
<dbReference type="Gene3D" id="3.40.50.1440">
    <property type="entry name" value="Tubulin/FtsZ, GTPase domain"/>
    <property type="match status" value="1"/>
</dbReference>
<keyword evidence="2" id="KW-1185">Reference proteome</keyword>
<dbReference type="Proteomes" id="UP001345219">
    <property type="component" value="Chromosome 9"/>
</dbReference>
<dbReference type="AlphaFoldDB" id="A0AAN7JI02"/>
<protein>
    <recommendedName>
        <fullName evidence="3">Tubulin/FtsZ GTPase domain-containing protein</fullName>
    </recommendedName>
</protein>
<dbReference type="PANTHER" id="PTHR36527">
    <property type="entry name" value="OS01G0282866 PROTEIN"/>
    <property type="match status" value="1"/>
</dbReference>
<comment type="caution">
    <text evidence="1">The sequence shown here is derived from an EMBL/GenBank/DDBJ whole genome shotgun (WGS) entry which is preliminary data.</text>
</comment>
<evidence type="ECO:0000313" key="1">
    <source>
        <dbReference type="EMBL" id="KAK4743950.1"/>
    </source>
</evidence>
<dbReference type="EMBL" id="JAXIOK010000022">
    <property type="protein sequence ID" value="KAK4743950.1"/>
    <property type="molecule type" value="Genomic_DNA"/>
</dbReference>
<gene>
    <name evidence="1" type="ORF">SAY87_010262</name>
</gene>
<dbReference type="InterPro" id="IPR036525">
    <property type="entry name" value="Tubulin/FtsZ_GTPase_sf"/>
</dbReference>
<sequence>MTLPRPASANNSLGECCSAQCLIALKALLSAKRRRVFHSPWDTIGQRRNRSRRAWKWAVSWCWNYRQSLFNTSPGLLGGQCGNQIGAKFWEVICDEHGIDYTRKYSGDSELQLEWIKRVLQ</sequence>
<reference evidence="1 2" key="1">
    <citation type="journal article" date="2023" name="Hortic Res">
        <title>Pangenome of water caltrop reveals structural variations and asymmetric subgenome divergence after allopolyploidization.</title>
        <authorList>
            <person name="Zhang X."/>
            <person name="Chen Y."/>
            <person name="Wang L."/>
            <person name="Yuan Y."/>
            <person name="Fang M."/>
            <person name="Shi L."/>
            <person name="Lu R."/>
            <person name="Comes H.P."/>
            <person name="Ma Y."/>
            <person name="Chen Y."/>
            <person name="Huang G."/>
            <person name="Zhou Y."/>
            <person name="Zheng Z."/>
            <person name="Qiu Y."/>
        </authorList>
    </citation>
    <scope>NUCLEOTIDE SEQUENCE [LARGE SCALE GENOMIC DNA]</scope>
    <source>
        <tissue evidence="1">Roots</tissue>
    </source>
</reference>
<proteinExistence type="predicted"/>